<evidence type="ECO:0000256" key="3">
    <source>
        <dbReference type="ARBA" id="ARBA00022741"/>
    </source>
</evidence>
<dbReference type="Pfam" id="PF04969">
    <property type="entry name" value="CS"/>
    <property type="match status" value="1"/>
</dbReference>
<evidence type="ECO:0000256" key="5">
    <source>
        <dbReference type="ARBA" id="ARBA00022806"/>
    </source>
</evidence>
<dbReference type="PANTHER" id="PTHR22655:SF2">
    <property type="entry name" value="ATP-DEPENDENT RNA HELICASE TDRD12-RELATED"/>
    <property type="match status" value="1"/>
</dbReference>
<name>A0A6J3KQE2_9HYME</name>
<evidence type="ECO:0000256" key="2">
    <source>
        <dbReference type="ARBA" id="ARBA00022737"/>
    </source>
</evidence>
<organism evidence="9 10">
    <name type="scientific">Bombus vosnesenskii</name>
    <dbReference type="NCBI Taxonomy" id="207650"/>
    <lineage>
        <taxon>Eukaryota</taxon>
        <taxon>Metazoa</taxon>
        <taxon>Ecdysozoa</taxon>
        <taxon>Arthropoda</taxon>
        <taxon>Hexapoda</taxon>
        <taxon>Insecta</taxon>
        <taxon>Pterygota</taxon>
        <taxon>Neoptera</taxon>
        <taxon>Endopterygota</taxon>
        <taxon>Hymenoptera</taxon>
        <taxon>Apocrita</taxon>
        <taxon>Aculeata</taxon>
        <taxon>Apoidea</taxon>
        <taxon>Anthophila</taxon>
        <taxon>Apidae</taxon>
        <taxon>Bombus</taxon>
        <taxon>Pyrobombus</taxon>
    </lineage>
</organism>
<dbReference type="GO" id="GO:0016787">
    <property type="term" value="F:hydrolase activity"/>
    <property type="evidence" value="ECO:0007669"/>
    <property type="project" value="UniProtKB-KW"/>
</dbReference>
<keyword evidence="9" id="KW-1185">Reference proteome</keyword>
<sequence>MSFLKLVSKYHTPKIVWYQTDTTVIVRILLCDIKEYFLHVECDHILFSTITNSKKYYICSYFFGTVIAEKTTHRNVGREVKITLVKAHKGTEWLRLFIAMEKNPLISVDPDHIYKKDWILESFKNIERESFAEYKRRNNITQIMPLVPSSDEEESDDEIMDALFF</sequence>
<dbReference type="GO" id="GO:0042078">
    <property type="term" value="P:germ-line stem cell division"/>
    <property type="evidence" value="ECO:0007669"/>
    <property type="project" value="TreeGrafter"/>
</dbReference>
<accession>A0A6J3KQE2</accession>
<keyword evidence="3" id="KW-0547">Nucleotide-binding</keyword>
<keyword evidence="5" id="KW-0347">Helicase</keyword>
<protein>
    <recommendedName>
        <fullName evidence="1">RNA helicase</fullName>
        <ecNumber evidence="1">3.6.4.13</ecNumber>
    </recommendedName>
</protein>
<evidence type="ECO:0000259" key="8">
    <source>
        <dbReference type="PROSITE" id="PS51203"/>
    </source>
</evidence>
<keyword evidence="6" id="KW-0067">ATP-binding</keyword>
<dbReference type="GO" id="GO:0003724">
    <property type="term" value="F:RNA helicase activity"/>
    <property type="evidence" value="ECO:0007669"/>
    <property type="project" value="UniProtKB-EC"/>
</dbReference>
<dbReference type="PROSITE" id="PS51203">
    <property type="entry name" value="CS"/>
    <property type="match status" value="1"/>
</dbReference>
<dbReference type="GeneID" id="117235939"/>
<feature type="domain" description="CS" evidence="8">
    <location>
        <begin position="10"/>
        <end position="97"/>
    </location>
</feature>
<evidence type="ECO:0000256" key="6">
    <source>
        <dbReference type="ARBA" id="ARBA00022840"/>
    </source>
</evidence>
<keyword evidence="2" id="KW-0677">Repeat</keyword>
<gene>
    <name evidence="10" type="primary">LOC117235939</name>
</gene>
<evidence type="ECO:0000313" key="9">
    <source>
        <dbReference type="Proteomes" id="UP000504631"/>
    </source>
</evidence>
<dbReference type="GO" id="GO:0005524">
    <property type="term" value="F:ATP binding"/>
    <property type="evidence" value="ECO:0007669"/>
    <property type="project" value="UniProtKB-KW"/>
</dbReference>
<dbReference type="Gene3D" id="2.60.40.790">
    <property type="match status" value="1"/>
</dbReference>
<reference evidence="10" key="1">
    <citation type="submission" date="2025-08" db="UniProtKB">
        <authorList>
            <consortium name="RefSeq"/>
        </authorList>
    </citation>
    <scope>IDENTIFICATION</scope>
    <source>
        <tissue evidence="10">Muscle</tissue>
    </source>
</reference>
<dbReference type="InterPro" id="IPR007052">
    <property type="entry name" value="CS_dom"/>
</dbReference>
<dbReference type="Proteomes" id="UP000504631">
    <property type="component" value="Unplaced"/>
</dbReference>
<evidence type="ECO:0000256" key="1">
    <source>
        <dbReference type="ARBA" id="ARBA00012552"/>
    </source>
</evidence>
<evidence type="ECO:0000256" key="4">
    <source>
        <dbReference type="ARBA" id="ARBA00022801"/>
    </source>
</evidence>
<dbReference type="RefSeq" id="XP_033354326.1">
    <property type="nucleotide sequence ID" value="XM_033498435.1"/>
</dbReference>
<dbReference type="CDD" id="cd06463">
    <property type="entry name" value="p23_like"/>
    <property type="match status" value="1"/>
</dbReference>
<evidence type="ECO:0000256" key="7">
    <source>
        <dbReference type="ARBA" id="ARBA00047984"/>
    </source>
</evidence>
<dbReference type="SUPFAM" id="SSF49764">
    <property type="entry name" value="HSP20-like chaperones"/>
    <property type="match status" value="1"/>
</dbReference>
<dbReference type="PANTHER" id="PTHR22655">
    <property type="entry name" value="ATP-DEPENDENT RNA HELICASE TDRD12-RELATED"/>
    <property type="match status" value="1"/>
</dbReference>
<dbReference type="AlphaFoldDB" id="A0A6J3KQE2"/>
<keyword evidence="4" id="KW-0378">Hydrolase</keyword>
<dbReference type="EC" id="3.6.4.13" evidence="1"/>
<comment type="catalytic activity">
    <reaction evidence="7">
        <text>ATP + H2O = ADP + phosphate + H(+)</text>
        <dbReference type="Rhea" id="RHEA:13065"/>
        <dbReference type="ChEBI" id="CHEBI:15377"/>
        <dbReference type="ChEBI" id="CHEBI:15378"/>
        <dbReference type="ChEBI" id="CHEBI:30616"/>
        <dbReference type="ChEBI" id="CHEBI:43474"/>
        <dbReference type="ChEBI" id="CHEBI:456216"/>
        <dbReference type="EC" id="3.6.4.13"/>
    </reaction>
</comment>
<evidence type="ECO:0000313" key="10">
    <source>
        <dbReference type="RefSeq" id="XP_033354326.1"/>
    </source>
</evidence>
<proteinExistence type="predicted"/>
<dbReference type="KEGG" id="bvk:117235939"/>
<dbReference type="InterPro" id="IPR008978">
    <property type="entry name" value="HSP20-like_chaperone"/>
</dbReference>